<accession>A0ABV2R6H6</accession>
<dbReference type="PANTHER" id="PTHR46825:SF9">
    <property type="entry name" value="BETA-LACTAMASE-RELATED DOMAIN-CONTAINING PROTEIN"/>
    <property type="match status" value="1"/>
</dbReference>
<evidence type="ECO:0000313" key="4">
    <source>
        <dbReference type="Proteomes" id="UP001549313"/>
    </source>
</evidence>
<name>A0ABV2R6H6_9CAUL</name>
<dbReference type="RefSeq" id="WP_354087153.1">
    <property type="nucleotide sequence ID" value="NZ_JBEPTF010000001.1"/>
</dbReference>
<evidence type="ECO:0000313" key="3">
    <source>
        <dbReference type="EMBL" id="MET4682193.1"/>
    </source>
</evidence>
<evidence type="ECO:0000256" key="1">
    <source>
        <dbReference type="SAM" id="SignalP"/>
    </source>
</evidence>
<dbReference type="SUPFAM" id="SSF56601">
    <property type="entry name" value="beta-lactamase/transpeptidase-like"/>
    <property type="match status" value="1"/>
</dbReference>
<proteinExistence type="predicted"/>
<dbReference type="Gene3D" id="3.40.710.10">
    <property type="entry name" value="DD-peptidase/beta-lactamase superfamily"/>
    <property type="match status" value="1"/>
</dbReference>
<dbReference type="Proteomes" id="UP001549313">
    <property type="component" value="Unassembled WGS sequence"/>
</dbReference>
<evidence type="ECO:0000259" key="2">
    <source>
        <dbReference type="Pfam" id="PF00144"/>
    </source>
</evidence>
<feature type="chain" id="PRO_5046239412" evidence="1">
    <location>
        <begin position="23"/>
        <end position="478"/>
    </location>
</feature>
<keyword evidence="4" id="KW-1185">Reference proteome</keyword>
<dbReference type="PANTHER" id="PTHR46825">
    <property type="entry name" value="D-ALANYL-D-ALANINE-CARBOXYPEPTIDASE/ENDOPEPTIDASE AMPH"/>
    <property type="match status" value="1"/>
</dbReference>
<gene>
    <name evidence="3" type="ORF">ABIE19_000102</name>
</gene>
<feature type="signal peptide" evidence="1">
    <location>
        <begin position="1"/>
        <end position="22"/>
    </location>
</feature>
<dbReference type="EMBL" id="JBEPTF010000001">
    <property type="protein sequence ID" value="MET4682193.1"/>
    <property type="molecule type" value="Genomic_DNA"/>
</dbReference>
<protein>
    <submittedName>
        <fullName evidence="3">Serine beta-lactamase-like protein LACTB</fullName>
    </submittedName>
</protein>
<dbReference type="Pfam" id="PF00144">
    <property type="entry name" value="Beta-lactamase"/>
    <property type="match status" value="1"/>
</dbReference>
<comment type="caution">
    <text evidence="3">The sequence shown here is derived from an EMBL/GenBank/DDBJ whole genome shotgun (WGS) entry which is preliminary data.</text>
</comment>
<dbReference type="InterPro" id="IPR050491">
    <property type="entry name" value="AmpC-like"/>
</dbReference>
<reference evidence="3 4" key="1">
    <citation type="submission" date="2024-06" db="EMBL/GenBank/DDBJ databases">
        <title>Sorghum-associated microbial communities from plants grown in Nebraska, USA.</title>
        <authorList>
            <person name="Schachtman D."/>
        </authorList>
    </citation>
    <scope>NUCLEOTIDE SEQUENCE [LARGE SCALE GENOMIC DNA]</scope>
    <source>
        <strain evidence="3 4">2814</strain>
    </source>
</reference>
<dbReference type="InterPro" id="IPR012338">
    <property type="entry name" value="Beta-lactam/transpept-like"/>
</dbReference>
<dbReference type="InterPro" id="IPR001466">
    <property type="entry name" value="Beta-lactam-related"/>
</dbReference>
<organism evidence="3 4">
    <name type="scientific">Brevundimonas faecalis</name>
    <dbReference type="NCBI Taxonomy" id="947378"/>
    <lineage>
        <taxon>Bacteria</taxon>
        <taxon>Pseudomonadati</taxon>
        <taxon>Pseudomonadota</taxon>
        <taxon>Alphaproteobacteria</taxon>
        <taxon>Caulobacterales</taxon>
        <taxon>Caulobacteraceae</taxon>
        <taxon>Brevundimonas</taxon>
    </lineage>
</organism>
<feature type="domain" description="Beta-lactamase-related" evidence="2">
    <location>
        <begin position="34"/>
        <end position="343"/>
    </location>
</feature>
<sequence length="478" mass="51194">MIRLACASLLVALPSLGGAALAETSPQQAAAASDRILAALVEVNGVPGMGAAVWRDGELIWSGSAGYADAETRRPVDGDTVFRLASVSKLFAVTATGRLRQEGRLDVDTPVRDRLTWLPDRWPPLTSRQLAAHISGLPHYQAVDEARGARRYASVREAVGIFQDRDLLTPPGETYQYSSWGYTLLSAVVEESAGRPYLDYVRETITPGLRIGADPTDSGDPHASTAYDYEDDALIRAAPHDLSYTWGGGGMAATAPDLATWGGRLLSGEVVTPETLAWMTTPARLNDGSEVEEGAYKVGFGWRIADDRDGRRLFHHAGVTVGARSLLLLYPDQATSVSVLSNAPWVSAIEQTGQMLAAPFTPAPGDAAFVDCPVATTAYDGTYDGKSLTGEARFALEDGLCVGRLSLDGATPLAKWLNDFPQKDAADLPVVSVTPDRGLARAALITPVGAYDMRSLGESRYQVRFGGTQNRWLELTLR</sequence>
<keyword evidence="1" id="KW-0732">Signal</keyword>